<protein>
    <submittedName>
        <fullName evidence="2">Extracellular solute-binding protein</fullName>
    </submittedName>
</protein>
<dbReference type="Pfam" id="PF01547">
    <property type="entry name" value="SBP_bac_1"/>
    <property type="match status" value="1"/>
</dbReference>
<dbReference type="PANTHER" id="PTHR43649">
    <property type="entry name" value="ARABINOSE-BINDING PROTEIN-RELATED"/>
    <property type="match status" value="1"/>
</dbReference>
<sequence length="496" mass="56382">MHLLCKAMQKKSALLIIVVLIVGIVIGYVAGWGTAPQPTVQTVTLPPTTVTTTVTVTPAVGVVQPSEIVITAWTQGPERESIYRQLNLELAAEKLNTMFRDLNIPVTVKVEGEFSTASWTDYRKKLYMALEAGTGPCIFLTAHIDTAVLAENNWVIPLDEYINKYWNFTYYDVISGLWDSVRYKGRIWGIPQDTEARPIYFNKILLKRLGWSDEEINDLPRKIRDGEFTLEDLLKVAKEAIDKGVVEPGYAIWHRPNPGPDWPIVYLAYGGKLYDDATGKLVADMRIWRKYFEFFYKASMQNYKLISDMLTSLDWNRDIHPTIVAGKVLFWMGGTWHKGQWVSSFGLTEEQFWEMFGFALYPAGEKGLKPVTLSQPMVYFISRSCPYPELAFLIITLATDPHLNSLHAVPSAHLAILYSQLVNPLYTKDRFLKETGYMVEYAKYQPLHPKWGEYSTSIFEIVKGIETGGFRSVDEALAAFKDLLTTRLGDNIIIIE</sequence>
<gene>
    <name evidence="2" type="ORF">ENM84_06725</name>
</gene>
<proteinExistence type="predicted"/>
<keyword evidence="1" id="KW-1133">Transmembrane helix</keyword>
<accession>A0A7C5TI82</accession>
<evidence type="ECO:0000256" key="1">
    <source>
        <dbReference type="SAM" id="Phobius"/>
    </source>
</evidence>
<dbReference type="PANTHER" id="PTHR43649:SF11">
    <property type="entry name" value="ABC TRANSPORTER SUBSTRATE-BINDING PROTEIN YESO-RELATED"/>
    <property type="match status" value="1"/>
</dbReference>
<keyword evidence="1" id="KW-0812">Transmembrane</keyword>
<keyword evidence="1" id="KW-0472">Membrane</keyword>
<reference evidence="2" key="1">
    <citation type="journal article" date="2020" name="mSystems">
        <title>Genome- and Community-Level Interaction Insights into Carbon Utilization and Element Cycling Functions of Hydrothermarchaeota in Hydrothermal Sediment.</title>
        <authorList>
            <person name="Zhou Z."/>
            <person name="Liu Y."/>
            <person name="Xu W."/>
            <person name="Pan J."/>
            <person name="Luo Z.H."/>
            <person name="Li M."/>
        </authorList>
    </citation>
    <scope>NUCLEOTIDE SEQUENCE [LARGE SCALE GENOMIC DNA]</scope>
    <source>
        <strain evidence="2">SpSt-1121</strain>
    </source>
</reference>
<feature type="transmembrane region" description="Helical" evidence="1">
    <location>
        <begin position="12"/>
        <end position="33"/>
    </location>
</feature>
<dbReference type="Gene3D" id="3.40.190.10">
    <property type="entry name" value="Periplasmic binding protein-like II"/>
    <property type="match status" value="1"/>
</dbReference>
<dbReference type="SUPFAM" id="SSF53850">
    <property type="entry name" value="Periplasmic binding protein-like II"/>
    <property type="match status" value="1"/>
</dbReference>
<organism evidence="2">
    <name type="scientific">Ignisphaera aggregans</name>
    <dbReference type="NCBI Taxonomy" id="334771"/>
    <lineage>
        <taxon>Archaea</taxon>
        <taxon>Thermoproteota</taxon>
        <taxon>Thermoprotei</taxon>
        <taxon>Desulfurococcales</taxon>
        <taxon>Desulfurococcaceae</taxon>
        <taxon>Ignisphaera</taxon>
    </lineage>
</organism>
<dbReference type="EMBL" id="DRZI01000287">
    <property type="protein sequence ID" value="HHP82340.1"/>
    <property type="molecule type" value="Genomic_DNA"/>
</dbReference>
<dbReference type="AlphaFoldDB" id="A0A7C5TI82"/>
<evidence type="ECO:0000313" key="2">
    <source>
        <dbReference type="EMBL" id="HHP82340.1"/>
    </source>
</evidence>
<dbReference type="InterPro" id="IPR050490">
    <property type="entry name" value="Bact_solute-bd_prot1"/>
</dbReference>
<comment type="caution">
    <text evidence="2">The sequence shown here is derived from an EMBL/GenBank/DDBJ whole genome shotgun (WGS) entry which is preliminary data.</text>
</comment>
<dbReference type="InterPro" id="IPR006059">
    <property type="entry name" value="SBP"/>
</dbReference>
<name>A0A7C5TI82_9CREN</name>